<dbReference type="InterPro" id="IPR041527">
    <property type="entry name" value="YhcG_N"/>
</dbReference>
<dbReference type="PANTHER" id="PTHR30547">
    <property type="entry name" value="UNCHARACTERIZED PROTEIN YHCG-RELATED"/>
    <property type="match status" value="1"/>
</dbReference>
<evidence type="ECO:0000259" key="1">
    <source>
        <dbReference type="Pfam" id="PF06250"/>
    </source>
</evidence>
<evidence type="ECO:0000259" key="2">
    <source>
        <dbReference type="Pfam" id="PF17761"/>
    </source>
</evidence>
<dbReference type="RefSeq" id="WP_183670351.1">
    <property type="nucleotide sequence ID" value="NZ_BMPB01000001.1"/>
</dbReference>
<sequence>MEKKIQKKEEQLTPSEIRFADELRNIVLSNLRKAYAAINYTQVNTNWNLGRRIVEEEQHGEARAEYGKRVIAIASRILTEEFGRGYSETNCKSFRRFYLEFQGFTIGQTVSAQSDMENRQTPSAQIDNHLELLSWSHYERLMRVSDKKARDWYMREAAKEMWSFRTLNRNINTQYYERMMLSQLSDDVKHEMMLKTSFYQHDKFEFIKNPTVLEFLGLPGNSGYTERKLEQAIIDNMEHFLLEMGKGFALVARQQLIRTPQEDYYVDLVFYNYLLKCFVLIDLKLNKVSYQDVGQMDMYVKMYDELRRGADDNPTIGIVLCSETDENIARYSVLKGNEQLFATKYKLILPSAQELQEEISRQTAILKLQFGNEDSNM</sequence>
<dbReference type="Gene3D" id="3.40.1350.10">
    <property type="match status" value="1"/>
</dbReference>
<dbReference type="Proteomes" id="UP000533637">
    <property type="component" value="Unassembled WGS sequence"/>
</dbReference>
<name>A0ABR6KMG4_9BACT</name>
<proteinExistence type="predicted"/>
<keyword evidence="4" id="KW-1185">Reference proteome</keyword>
<dbReference type="InterPro" id="IPR011856">
    <property type="entry name" value="tRNA_endonuc-like_dom_sf"/>
</dbReference>
<protein>
    <submittedName>
        <fullName evidence="3">Nuclease of restriction endonuclease-like (RecB) superfamily</fullName>
    </submittedName>
</protein>
<dbReference type="InterPro" id="IPR009362">
    <property type="entry name" value="YhcG_C"/>
</dbReference>
<dbReference type="EMBL" id="JACHOC010000003">
    <property type="protein sequence ID" value="MBB4622003.1"/>
    <property type="molecule type" value="Genomic_DNA"/>
</dbReference>
<evidence type="ECO:0000313" key="3">
    <source>
        <dbReference type="EMBL" id="MBB4622003.1"/>
    </source>
</evidence>
<reference evidence="3 4" key="1">
    <citation type="submission" date="2020-08" db="EMBL/GenBank/DDBJ databases">
        <title>Genomic Encyclopedia of Type Strains, Phase IV (KMG-IV): sequencing the most valuable type-strain genomes for metagenomic binning, comparative biology and taxonomic classification.</title>
        <authorList>
            <person name="Goeker M."/>
        </authorList>
    </citation>
    <scope>NUCLEOTIDE SEQUENCE [LARGE SCALE GENOMIC DNA]</scope>
    <source>
        <strain evidence="3 4">DSM 102983</strain>
    </source>
</reference>
<gene>
    <name evidence="3" type="ORF">GGQ57_001900</name>
</gene>
<dbReference type="PANTHER" id="PTHR30547:SF5">
    <property type="entry name" value="NUCLEASE YHCG-RELATED"/>
    <property type="match status" value="1"/>
</dbReference>
<dbReference type="Pfam" id="PF17761">
    <property type="entry name" value="DUF1016_N"/>
    <property type="match status" value="1"/>
</dbReference>
<dbReference type="InterPro" id="IPR053148">
    <property type="entry name" value="PD-DEXK-like_domain"/>
</dbReference>
<accession>A0ABR6KMG4</accession>
<feature type="domain" description="YhcG N-terminal" evidence="2">
    <location>
        <begin position="23"/>
        <end position="178"/>
    </location>
</feature>
<organism evidence="3 4">
    <name type="scientific">Parabacteroides faecis</name>
    <dbReference type="NCBI Taxonomy" id="1217282"/>
    <lineage>
        <taxon>Bacteria</taxon>
        <taxon>Pseudomonadati</taxon>
        <taxon>Bacteroidota</taxon>
        <taxon>Bacteroidia</taxon>
        <taxon>Bacteroidales</taxon>
        <taxon>Tannerellaceae</taxon>
        <taxon>Parabacteroides</taxon>
    </lineage>
</organism>
<evidence type="ECO:0000313" key="4">
    <source>
        <dbReference type="Proteomes" id="UP000533637"/>
    </source>
</evidence>
<dbReference type="Pfam" id="PF06250">
    <property type="entry name" value="YhcG_C"/>
    <property type="match status" value="1"/>
</dbReference>
<comment type="caution">
    <text evidence="3">The sequence shown here is derived from an EMBL/GenBank/DDBJ whole genome shotgun (WGS) entry which is preliminary data.</text>
</comment>
<feature type="domain" description="YhcG PDDEXK nuclease" evidence="1">
    <location>
        <begin position="205"/>
        <end position="359"/>
    </location>
</feature>